<gene>
    <name evidence="8" type="ORF">CfP315_0302</name>
</gene>
<reference evidence="8" key="1">
    <citation type="journal article" date="2023" name="ISME J.">
        <title>Emergence of putative energy parasites within Clostridia revealed by genome analysis of a novel endosymbiotic clade.</title>
        <authorList>
            <person name="Takahashi K."/>
            <person name="Kuwahara H."/>
            <person name="Horikawa Y."/>
            <person name="Izawa K."/>
            <person name="Kato D."/>
            <person name="Inagaki T."/>
            <person name="Yuki M."/>
            <person name="Ohkuma M."/>
            <person name="Hongoh Y."/>
        </authorList>
    </citation>
    <scope>NUCLEOTIDE SEQUENCE</scope>
    <source>
        <strain evidence="8">CfP3-15</strain>
    </source>
</reference>
<sequence length="339" mass="38799">MINCIYRLIGTKCFDIHYASSDFNKNILVRPEFMAICHADQRYYQGKRNIEVVRKKLPMALIHECCAKVIYDPTNEFKIGQNVILIPNLTSPDNNENHLYENYKKSSVFCSSGFDGFMQELVSVRPDRLLPYNFESENFMAITELLSVAVHATNRFLLFSHEKREKIAVFGDGSVSYLVSLTIKKILPKCKVVVIGKHPEKLNFFSFVEETYFLNDLPSNLTFDHAFECVGGQGSEKAIEDIINFISPQGTLSMLGVSEEKISINSRLILEKGVTLIGSSRSSYEDFVHALNLLSNIDFQNRIRSIVYEDEPVKSINDIHRVFGTDLSTRFKTVFRWDV</sequence>
<comment type="similarity">
    <text evidence="2">Belongs to the zinc-containing alcohol dehydrogenase family.</text>
</comment>
<protein>
    <submittedName>
        <fullName evidence="8">Ribulose-5-phosphate reductase</fullName>
    </submittedName>
</protein>
<keyword evidence="3" id="KW-0479">Metal-binding</keyword>
<proteinExistence type="inferred from homology"/>
<dbReference type="Gene3D" id="3.90.180.10">
    <property type="entry name" value="Medium-chain alcohol dehydrogenases, catalytic domain"/>
    <property type="match status" value="1"/>
</dbReference>
<evidence type="ECO:0000256" key="3">
    <source>
        <dbReference type="ARBA" id="ARBA00022723"/>
    </source>
</evidence>
<keyword evidence="5" id="KW-0560">Oxidoreductase</keyword>
<dbReference type="GO" id="GO:0046872">
    <property type="term" value="F:metal ion binding"/>
    <property type="evidence" value="ECO:0007669"/>
    <property type="project" value="UniProtKB-KW"/>
</dbReference>
<evidence type="ECO:0000256" key="2">
    <source>
        <dbReference type="ARBA" id="ARBA00008072"/>
    </source>
</evidence>
<dbReference type="Pfam" id="PF00107">
    <property type="entry name" value="ADH_zinc_N"/>
    <property type="match status" value="1"/>
</dbReference>
<dbReference type="PANTHER" id="PTHR43350:SF19">
    <property type="entry name" value="D-GULOSIDE 3-DEHYDROGENASE"/>
    <property type="match status" value="1"/>
</dbReference>
<evidence type="ECO:0000256" key="4">
    <source>
        <dbReference type="ARBA" id="ARBA00022833"/>
    </source>
</evidence>
<dbReference type="Proteomes" id="UP001337580">
    <property type="component" value="Chromosome"/>
</dbReference>
<evidence type="ECO:0000313" key="8">
    <source>
        <dbReference type="EMBL" id="BED91775.1"/>
    </source>
</evidence>
<accession>A0AA48IAA0</accession>
<dbReference type="PANTHER" id="PTHR43350">
    <property type="entry name" value="NAD-DEPENDENT ALCOHOL DEHYDROGENASE"/>
    <property type="match status" value="1"/>
</dbReference>
<organism evidence="8">
    <name type="scientific">Candidatus Improbicoccus pseudotrichonymphae</name>
    <dbReference type="NCBI Taxonomy" id="3033792"/>
    <lineage>
        <taxon>Bacteria</taxon>
        <taxon>Bacillati</taxon>
        <taxon>Bacillota</taxon>
        <taxon>Clostridia</taxon>
        <taxon>Candidatus Improbicoccus</taxon>
    </lineage>
</organism>
<dbReference type="AlphaFoldDB" id="A0AA48IAA0"/>
<dbReference type="InterPro" id="IPR011032">
    <property type="entry name" value="GroES-like_sf"/>
</dbReference>
<dbReference type="GO" id="GO:0016491">
    <property type="term" value="F:oxidoreductase activity"/>
    <property type="evidence" value="ECO:0007669"/>
    <property type="project" value="UniProtKB-KW"/>
</dbReference>
<feature type="domain" description="Alcohol dehydrogenase-like C-terminal" evidence="6">
    <location>
        <begin position="191"/>
        <end position="295"/>
    </location>
</feature>
<dbReference type="Gene3D" id="3.40.50.720">
    <property type="entry name" value="NAD(P)-binding Rossmann-like Domain"/>
    <property type="match status" value="1"/>
</dbReference>
<evidence type="ECO:0000256" key="1">
    <source>
        <dbReference type="ARBA" id="ARBA00001947"/>
    </source>
</evidence>
<dbReference type="SUPFAM" id="SSF51735">
    <property type="entry name" value="NAD(P)-binding Rossmann-fold domains"/>
    <property type="match status" value="1"/>
</dbReference>
<dbReference type="EMBL" id="AP027924">
    <property type="protein sequence ID" value="BED91775.1"/>
    <property type="molecule type" value="Genomic_DNA"/>
</dbReference>
<evidence type="ECO:0000259" key="7">
    <source>
        <dbReference type="Pfam" id="PF08240"/>
    </source>
</evidence>
<dbReference type="InterPro" id="IPR036291">
    <property type="entry name" value="NAD(P)-bd_dom_sf"/>
</dbReference>
<dbReference type="InterPro" id="IPR013154">
    <property type="entry name" value="ADH-like_N"/>
</dbReference>
<evidence type="ECO:0000259" key="6">
    <source>
        <dbReference type="Pfam" id="PF00107"/>
    </source>
</evidence>
<dbReference type="InterPro" id="IPR013149">
    <property type="entry name" value="ADH-like_C"/>
</dbReference>
<keyword evidence="4" id="KW-0862">Zinc</keyword>
<name>A0AA48IAA0_9FIRM</name>
<dbReference type="KEGG" id="ips:CfP315_0302"/>
<dbReference type="Pfam" id="PF08240">
    <property type="entry name" value="ADH_N"/>
    <property type="match status" value="1"/>
</dbReference>
<evidence type="ECO:0000256" key="5">
    <source>
        <dbReference type="ARBA" id="ARBA00023002"/>
    </source>
</evidence>
<feature type="domain" description="Alcohol dehydrogenase-like N-terminal" evidence="7">
    <location>
        <begin position="26"/>
        <end position="131"/>
    </location>
</feature>
<dbReference type="SUPFAM" id="SSF50129">
    <property type="entry name" value="GroES-like"/>
    <property type="match status" value="1"/>
</dbReference>
<comment type="cofactor">
    <cofactor evidence="1">
        <name>Zn(2+)</name>
        <dbReference type="ChEBI" id="CHEBI:29105"/>
    </cofactor>
</comment>